<sequence length="278" mass="28901">MKPTACPAPADSVQARWVAALLDPDLPVPAGLGAPGGGPGVARRFAVHRHNVVSGLVDVLASSLPVTQTAVGETFFRAMAAVFVRQHPPCSPVLAGYGQALPDFLRGFPPAAGLPWLADLVRLELAGQAALHAADDTPLAAGTLHAALAQPDALPRLRLPLRSGAAVLRSDWAVPSFWRAHQAPEAPEEDPAAGLAARLAKLDMDQPEAALLLRVDDRLRLLPLGPGLTALLEACGQGQPLGRAAAQALAAEPALDLGRGLGDLLAHEVWADLLWENP</sequence>
<name>A0A7C9TIB9_9BURK</name>
<organism evidence="2 3">
    <name type="scientific">Ideonella livida</name>
    <dbReference type="NCBI Taxonomy" id="2707176"/>
    <lineage>
        <taxon>Bacteria</taxon>
        <taxon>Pseudomonadati</taxon>
        <taxon>Pseudomonadota</taxon>
        <taxon>Betaproteobacteria</taxon>
        <taxon>Burkholderiales</taxon>
        <taxon>Sphaerotilaceae</taxon>
        <taxon>Ideonella</taxon>
    </lineage>
</organism>
<dbReference type="Gene3D" id="1.10.150.690">
    <property type="entry name" value="DUF2063"/>
    <property type="match status" value="1"/>
</dbReference>
<dbReference type="InterPro" id="IPR018640">
    <property type="entry name" value="DUF2063"/>
</dbReference>
<dbReference type="AlphaFoldDB" id="A0A7C9TIB9"/>
<dbReference type="Proteomes" id="UP000484255">
    <property type="component" value="Unassembled WGS sequence"/>
</dbReference>
<dbReference type="EMBL" id="JAAGOH010000003">
    <property type="protein sequence ID" value="NDY90324.1"/>
    <property type="molecule type" value="Genomic_DNA"/>
</dbReference>
<evidence type="ECO:0000259" key="1">
    <source>
        <dbReference type="Pfam" id="PF09836"/>
    </source>
</evidence>
<gene>
    <name evidence="2" type="ORF">G3A44_03840</name>
</gene>
<keyword evidence="3" id="KW-1185">Reference proteome</keyword>
<reference evidence="2 3" key="1">
    <citation type="submission" date="2020-02" db="EMBL/GenBank/DDBJ databases">
        <title>Ideonella bacterium strain TBM-1.</title>
        <authorList>
            <person name="Chen W.-M."/>
        </authorList>
    </citation>
    <scope>NUCLEOTIDE SEQUENCE [LARGE SCALE GENOMIC DNA]</scope>
    <source>
        <strain evidence="2 3">TBM-1</strain>
    </source>
</reference>
<accession>A0A7C9TIB9</accession>
<dbReference type="RefSeq" id="WP_163456181.1">
    <property type="nucleotide sequence ID" value="NZ_JAAGOH010000003.1"/>
</dbReference>
<evidence type="ECO:0000313" key="3">
    <source>
        <dbReference type="Proteomes" id="UP000484255"/>
    </source>
</evidence>
<proteinExistence type="predicted"/>
<evidence type="ECO:0000313" key="2">
    <source>
        <dbReference type="EMBL" id="NDY90324.1"/>
    </source>
</evidence>
<dbReference type="InterPro" id="IPR044922">
    <property type="entry name" value="DUF2063_N_sf"/>
</dbReference>
<dbReference type="Pfam" id="PF09836">
    <property type="entry name" value="DUF2063"/>
    <property type="match status" value="1"/>
</dbReference>
<protein>
    <submittedName>
        <fullName evidence="2">DUF2063 domain-containing protein</fullName>
    </submittedName>
</protein>
<comment type="caution">
    <text evidence="2">The sequence shown here is derived from an EMBL/GenBank/DDBJ whole genome shotgun (WGS) entry which is preliminary data.</text>
</comment>
<feature type="domain" description="Putative DNA-binding" evidence="1">
    <location>
        <begin position="14"/>
        <end position="105"/>
    </location>
</feature>